<dbReference type="PRINTS" id="PR00449">
    <property type="entry name" value="RASTRNSFRMNG"/>
</dbReference>
<dbReference type="SMART" id="SM00174">
    <property type="entry name" value="RHO"/>
    <property type="match status" value="1"/>
</dbReference>
<dbReference type="InterPro" id="IPR003578">
    <property type="entry name" value="Small_GTPase_Rho"/>
</dbReference>
<name>A0ABR0E188_ZASCE</name>
<proteinExistence type="predicted"/>
<evidence type="ECO:0000313" key="4">
    <source>
        <dbReference type="Proteomes" id="UP001305779"/>
    </source>
</evidence>
<comment type="caution">
    <text evidence="3">The sequence shown here is derived from an EMBL/GenBank/DDBJ whole genome shotgun (WGS) entry which is preliminary data.</text>
</comment>
<dbReference type="CDD" id="cd00157">
    <property type="entry name" value="Rho"/>
    <property type="match status" value="1"/>
</dbReference>
<dbReference type="Proteomes" id="UP001305779">
    <property type="component" value="Unassembled WGS sequence"/>
</dbReference>
<dbReference type="SMART" id="SM00175">
    <property type="entry name" value="RAB"/>
    <property type="match status" value="1"/>
</dbReference>
<dbReference type="InterPro" id="IPR001806">
    <property type="entry name" value="Small_GTPase"/>
</dbReference>
<organism evidence="3 4">
    <name type="scientific">Zasmidium cellare</name>
    <name type="common">Wine cellar mold</name>
    <name type="synonym">Racodium cellare</name>
    <dbReference type="NCBI Taxonomy" id="395010"/>
    <lineage>
        <taxon>Eukaryota</taxon>
        <taxon>Fungi</taxon>
        <taxon>Dikarya</taxon>
        <taxon>Ascomycota</taxon>
        <taxon>Pezizomycotina</taxon>
        <taxon>Dothideomycetes</taxon>
        <taxon>Dothideomycetidae</taxon>
        <taxon>Mycosphaerellales</taxon>
        <taxon>Mycosphaerellaceae</taxon>
        <taxon>Zasmidium</taxon>
    </lineage>
</organism>
<keyword evidence="2" id="KW-0342">GTP-binding</keyword>
<keyword evidence="4" id="KW-1185">Reference proteome</keyword>
<dbReference type="SUPFAM" id="SSF52540">
    <property type="entry name" value="P-loop containing nucleoside triphosphate hydrolases"/>
    <property type="match status" value="1"/>
</dbReference>
<evidence type="ECO:0000256" key="1">
    <source>
        <dbReference type="ARBA" id="ARBA00022741"/>
    </source>
</evidence>
<dbReference type="Gene3D" id="3.40.50.300">
    <property type="entry name" value="P-loop containing nucleotide triphosphate hydrolases"/>
    <property type="match status" value="1"/>
</dbReference>
<dbReference type="PROSITE" id="PS51421">
    <property type="entry name" value="RAS"/>
    <property type="match status" value="1"/>
</dbReference>
<evidence type="ECO:0000313" key="3">
    <source>
        <dbReference type="EMBL" id="KAK4495180.1"/>
    </source>
</evidence>
<dbReference type="EMBL" id="JAXOVC010000012">
    <property type="protein sequence ID" value="KAK4495180.1"/>
    <property type="molecule type" value="Genomic_DNA"/>
</dbReference>
<dbReference type="InterPro" id="IPR027417">
    <property type="entry name" value="P-loop_NTPase"/>
</dbReference>
<dbReference type="PANTHER" id="PTHR24072">
    <property type="entry name" value="RHO FAMILY GTPASE"/>
    <property type="match status" value="1"/>
</dbReference>
<dbReference type="PROSITE" id="PS51419">
    <property type="entry name" value="RAB"/>
    <property type="match status" value="1"/>
</dbReference>
<dbReference type="SMART" id="SM00173">
    <property type="entry name" value="RAS"/>
    <property type="match status" value="1"/>
</dbReference>
<gene>
    <name evidence="3" type="ORF">PRZ48_013507</name>
</gene>
<reference evidence="3 4" key="1">
    <citation type="journal article" date="2023" name="G3 (Bethesda)">
        <title>A chromosome-level genome assembly of Zasmidium syzygii isolated from banana leaves.</title>
        <authorList>
            <person name="van Westerhoven A.C."/>
            <person name="Mehrabi R."/>
            <person name="Talebi R."/>
            <person name="Steentjes M.B.F."/>
            <person name="Corcolon B."/>
            <person name="Chong P.A."/>
            <person name="Kema G.H.J."/>
            <person name="Seidl M.F."/>
        </authorList>
    </citation>
    <scope>NUCLEOTIDE SEQUENCE [LARGE SCALE GENOMIC DNA]</scope>
    <source>
        <strain evidence="3 4">P124</strain>
    </source>
</reference>
<evidence type="ECO:0000256" key="2">
    <source>
        <dbReference type="ARBA" id="ARBA00023134"/>
    </source>
</evidence>
<dbReference type="Pfam" id="PF00071">
    <property type="entry name" value="Ras"/>
    <property type="match status" value="2"/>
</dbReference>
<keyword evidence="1" id="KW-0547">Nucleotide-binding</keyword>
<protein>
    <submittedName>
        <fullName evidence="3">Uncharacterized protein</fullName>
    </submittedName>
</protein>
<accession>A0ABR0E188</accession>
<dbReference type="PROSITE" id="PS51420">
    <property type="entry name" value="RHO"/>
    <property type="match status" value="1"/>
</dbReference>
<sequence length="213" mass="23556">METTPARRYKCAVVGNGAIGKTCLVKAMTGNAAANLREYMPTGRCEVHTTTITIGETQSTIEFWDTPGLEYEHFKGLPNYIDVEEELAKAYVLADVVILCFSIADPQSLRDVKDKVLLLNIDTLKLDLQGTVQWCSDLQRHRPGTPIVLVGTKMHLRDNPRMREELGISQVPTNFEEGRKMAQDVGAVVYLECSAKTGEGVTDIWDAVVRALG</sequence>